<sequence length="101" mass="11455">MATLSFSCGANEPPSLEKTAADGFRAARCLFESMALYVRKAKDYPSWEYSLANTTAELECTCVLRCLADDRCASVLIYPIETTAHADHFFKHFLHDYHREL</sequence>
<comment type="caution">
    <text evidence="1">The sequence shown here is derived from an EMBL/GenBank/DDBJ whole genome shotgun (WGS) entry which is preliminary data.</text>
</comment>
<keyword evidence="2" id="KW-1185">Reference proteome</keyword>
<dbReference type="AlphaFoldDB" id="A0A6A4WBP6"/>
<evidence type="ECO:0000313" key="1">
    <source>
        <dbReference type="EMBL" id="KAF0299341.1"/>
    </source>
</evidence>
<dbReference type="EMBL" id="VIIS01001372">
    <property type="protein sequence ID" value="KAF0299341.1"/>
    <property type="molecule type" value="Genomic_DNA"/>
</dbReference>
<name>A0A6A4WBP6_AMPAM</name>
<proteinExistence type="predicted"/>
<accession>A0A6A4WBP6</accession>
<organism evidence="1 2">
    <name type="scientific">Amphibalanus amphitrite</name>
    <name type="common">Striped barnacle</name>
    <name type="synonym">Balanus amphitrite</name>
    <dbReference type="NCBI Taxonomy" id="1232801"/>
    <lineage>
        <taxon>Eukaryota</taxon>
        <taxon>Metazoa</taxon>
        <taxon>Ecdysozoa</taxon>
        <taxon>Arthropoda</taxon>
        <taxon>Crustacea</taxon>
        <taxon>Multicrustacea</taxon>
        <taxon>Cirripedia</taxon>
        <taxon>Thoracica</taxon>
        <taxon>Thoracicalcarea</taxon>
        <taxon>Balanomorpha</taxon>
        <taxon>Balanoidea</taxon>
        <taxon>Balanidae</taxon>
        <taxon>Amphibalaninae</taxon>
        <taxon>Amphibalanus</taxon>
    </lineage>
</organism>
<reference evidence="1 2" key="1">
    <citation type="submission" date="2019-07" db="EMBL/GenBank/DDBJ databases">
        <title>Draft genome assembly of a fouling barnacle, Amphibalanus amphitrite (Darwin, 1854): The first reference genome for Thecostraca.</title>
        <authorList>
            <person name="Kim W."/>
        </authorList>
    </citation>
    <scope>NUCLEOTIDE SEQUENCE [LARGE SCALE GENOMIC DNA]</scope>
    <source>
        <strain evidence="1">SNU_AA5</strain>
        <tissue evidence="1">Soma without cirri and trophi</tissue>
    </source>
</reference>
<dbReference type="Proteomes" id="UP000440578">
    <property type="component" value="Unassembled WGS sequence"/>
</dbReference>
<gene>
    <name evidence="1" type="ORF">FJT64_027891</name>
</gene>
<evidence type="ECO:0000313" key="2">
    <source>
        <dbReference type="Proteomes" id="UP000440578"/>
    </source>
</evidence>
<protein>
    <submittedName>
        <fullName evidence="1">Uncharacterized protein</fullName>
    </submittedName>
</protein>